<dbReference type="Pfam" id="PF12890">
    <property type="entry name" value="DHOase"/>
    <property type="match status" value="1"/>
</dbReference>
<dbReference type="Gene3D" id="2.30.40.10">
    <property type="entry name" value="Urease, subunit C, domain 1"/>
    <property type="match status" value="1"/>
</dbReference>
<reference evidence="3 4" key="1">
    <citation type="submission" date="2019-02" db="EMBL/GenBank/DDBJ databases">
        <title>Marinobacter halodurans sp. nov., a marine bacterium isolated from sea tidal flat.</title>
        <authorList>
            <person name="Yoo Y."/>
            <person name="Lee D.W."/>
            <person name="Kim B.S."/>
            <person name="Kim J.-J."/>
        </authorList>
    </citation>
    <scope>NUCLEOTIDE SEQUENCE [LARGE SCALE GENOMIC DNA]</scope>
    <source>
        <strain evidence="3 4">YJ-S3-2</strain>
    </source>
</reference>
<dbReference type="SUPFAM" id="SSF51556">
    <property type="entry name" value="Metallo-dependent hydrolases"/>
    <property type="match status" value="1"/>
</dbReference>
<dbReference type="Gene3D" id="3.20.20.140">
    <property type="entry name" value="Metal-dependent hydrolases"/>
    <property type="match status" value="1"/>
</dbReference>
<dbReference type="EMBL" id="SJDL01000018">
    <property type="protein sequence ID" value="TBW54853.1"/>
    <property type="molecule type" value="Genomic_DNA"/>
</dbReference>
<dbReference type="InterPro" id="IPR011059">
    <property type="entry name" value="Metal-dep_hydrolase_composite"/>
</dbReference>
<dbReference type="InterPro" id="IPR004722">
    <property type="entry name" value="DHOase"/>
</dbReference>
<evidence type="ECO:0000259" key="2">
    <source>
        <dbReference type="Pfam" id="PF12890"/>
    </source>
</evidence>
<feature type="domain" description="Dihydroorotase catalytic" evidence="2">
    <location>
        <begin position="55"/>
        <end position="240"/>
    </location>
</feature>
<gene>
    <name evidence="3" type="ORF">EZI54_12450</name>
</gene>
<dbReference type="InterPro" id="IPR024403">
    <property type="entry name" value="DHOase_cat"/>
</dbReference>
<evidence type="ECO:0000256" key="1">
    <source>
        <dbReference type="ARBA" id="ARBA00022975"/>
    </source>
</evidence>
<dbReference type="InterPro" id="IPR050138">
    <property type="entry name" value="DHOase/Allantoinase_Hydrolase"/>
</dbReference>
<dbReference type="CDD" id="cd01317">
    <property type="entry name" value="DHOase_IIa"/>
    <property type="match status" value="1"/>
</dbReference>
<accession>A0ABY1ZJA9</accession>
<dbReference type="PANTHER" id="PTHR43668:SF2">
    <property type="entry name" value="ALLANTOINASE"/>
    <property type="match status" value="1"/>
</dbReference>
<keyword evidence="4" id="KW-1185">Reference proteome</keyword>
<dbReference type="RefSeq" id="WP_131482213.1">
    <property type="nucleotide sequence ID" value="NZ_SJDL01000018.1"/>
</dbReference>
<dbReference type="InterPro" id="IPR032466">
    <property type="entry name" value="Metal_Hydrolase"/>
</dbReference>
<sequence>MSSTPALRIENGRVIDPHTGRDEQQSLLIRDGLIAATGSEADAAAADSVLDAAGGLLTPGFIDLYCNLREPGNGQKGSIASESRAAARGGFTTVCAAPDSSPVNDSSAITHLIRDVAERDAPIRVLPLGAATKGLSGELLSDMVGLTGAGCVALSNGSETLVNARVLRRCMAYARTFGITLMLHPQNQALAADGFAHDGLVTARLGLLGIPEVAETAAVMEMILLAEETGVRLHLSQLSCARSVDMVAQARSRGVAVTADVAMHHLLFTEQALADFDSRYHLQPPLRSEEDRQGLIEGVRSGAIGAIVSQHQPHDPAAKNAPLGDTEAGLSSVESVLSMGLILVERGELELPALIRALTTGPAQVLGLTPPSLSVGQVADLCWIDPQARWTATAETLLSVGKHAPLMGTELPGVVNQAWVDGEAVYTRQD</sequence>
<dbReference type="PANTHER" id="PTHR43668">
    <property type="entry name" value="ALLANTOINASE"/>
    <property type="match status" value="1"/>
</dbReference>
<protein>
    <submittedName>
        <fullName evidence="3">Dihydroorotase</fullName>
    </submittedName>
</protein>
<dbReference type="NCBIfam" id="TIGR00857">
    <property type="entry name" value="pyrC_multi"/>
    <property type="match status" value="1"/>
</dbReference>
<organism evidence="3 4">
    <name type="scientific">Marinobacter halodurans</name>
    <dbReference type="NCBI Taxonomy" id="2528979"/>
    <lineage>
        <taxon>Bacteria</taxon>
        <taxon>Pseudomonadati</taxon>
        <taxon>Pseudomonadota</taxon>
        <taxon>Gammaproteobacteria</taxon>
        <taxon>Pseudomonadales</taxon>
        <taxon>Marinobacteraceae</taxon>
        <taxon>Marinobacter</taxon>
    </lineage>
</organism>
<dbReference type="Proteomes" id="UP000313645">
    <property type="component" value="Unassembled WGS sequence"/>
</dbReference>
<name>A0ABY1ZJA9_9GAMM</name>
<evidence type="ECO:0000313" key="3">
    <source>
        <dbReference type="EMBL" id="TBW54853.1"/>
    </source>
</evidence>
<keyword evidence="1" id="KW-0665">Pyrimidine biosynthesis</keyword>
<dbReference type="SUPFAM" id="SSF51338">
    <property type="entry name" value="Composite domain of metallo-dependent hydrolases"/>
    <property type="match status" value="1"/>
</dbReference>
<comment type="caution">
    <text evidence="3">The sequence shown here is derived from an EMBL/GenBank/DDBJ whole genome shotgun (WGS) entry which is preliminary data.</text>
</comment>
<evidence type="ECO:0000313" key="4">
    <source>
        <dbReference type="Proteomes" id="UP000313645"/>
    </source>
</evidence>
<proteinExistence type="predicted"/>